<dbReference type="Gene3D" id="3.40.50.2300">
    <property type="match status" value="2"/>
</dbReference>
<protein>
    <submittedName>
        <fullName evidence="6">LacI family transcriptional regulator</fullName>
    </submittedName>
</protein>
<dbReference type="PROSITE" id="PS00717">
    <property type="entry name" value="SIGMA54_1"/>
    <property type="match status" value="1"/>
</dbReference>
<organism evidence="6 7">
    <name type="scientific">Sediminivirga luteola</name>
    <dbReference type="NCBI Taxonomy" id="1774748"/>
    <lineage>
        <taxon>Bacteria</taxon>
        <taxon>Bacillati</taxon>
        <taxon>Actinomycetota</taxon>
        <taxon>Actinomycetes</taxon>
        <taxon>Micrococcales</taxon>
        <taxon>Brevibacteriaceae</taxon>
        <taxon>Sediminivirga</taxon>
    </lineage>
</organism>
<dbReference type="Pfam" id="PF00356">
    <property type="entry name" value="LacI"/>
    <property type="match status" value="1"/>
</dbReference>
<dbReference type="GO" id="GO:0001216">
    <property type="term" value="F:DNA-binding transcription activator activity"/>
    <property type="evidence" value="ECO:0007669"/>
    <property type="project" value="InterPro"/>
</dbReference>
<dbReference type="AlphaFoldDB" id="A0A8J2TV84"/>
<dbReference type="PROSITE" id="PS50943">
    <property type="entry name" value="HTH_CROC1"/>
    <property type="match status" value="1"/>
</dbReference>
<dbReference type="GO" id="GO:0016987">
    <property type="term" value="F:sigma factor activity"/>
    <property type="evidence" value="ECO:0007669"/>
    <property type="project" value="InterPro"/>
</dbReference>
<dbReference type="InterPro" id="IPR000394">
    <property type="entry name" value="RNA_pol_sigma_54"/>
</dbReference>
<dbReference type="PANTHER" id="PTHR30146">
    <property type="entry name" value="LACI-RELATED TRANSCRIPTIONAL REPRESSOR"/>
    <property type="match status" value="1"/>
</dbReference>
<reference evidence="6" key="1">
    <citation type="journal article" date="2014" name="Int. J. Syst. Evol. Microbiol.">
        <title>Complete genome sequence of Corynebacterium casei LMG S-19264T (=DSM 44701T), isolated from a smear-ripened cheese.</title>
        <authorList>
            <consortium name="US DOE Joint Genome Institute (JGI-PGF)"/>
            <person name="Walter F."/>
            <person name="Albersmeier A."/>
            <person name="Kalinowski J."/>
            <person name="Ruckert C."/>
        </authorList>
    </citation>
    <scope>NUCLEOTIDE SEQUENCE</scope>
    <source>
        <strain evidence="6">CGMCC 1.12785</strain>
    </source>
</reference>
<accession>A0A8J2TV84</accession>
<sequence length="336" mass="34700">MPVTLQELARRTGLSVSTVSRVLRGKENVSAEAAETVQSALRLLGLAGAHAGGAPMIAVVVPRVRYFDLDAWKPLRRELFLHLFEAGFVGVTVTAEERPAPGRFRDFDLLGALVLGEEGKTAGAALEAAGVPVLRIAVRPPAGPGSILLDFDAGIDTAVRHLSQLGHRRIGMAVALGPDAGPRAAAFRRSAARRLHIEATRAQAPVEQAGPGVPAGRQAADALLAAGCTAIVSCGPALTLGAMQSAQLAGLSMPDQLSLLAIGEVPEPEVLSPAVSQVTFDWTEVATQAIDALTALAGRDASGPLSGGAARRGPQPLLQVAPDLLLRSSAAPIRQR</sequence>
<keyword evidence="3" id="KW-0804">Transcription</keyword>
<dbReference type="Pfam" id="PF13377">
    <property type="entry name" value="Peripla_BP_3"/>
    <property type="match status" value="1"/>
</dbReference>
<dbReference type="GO" id="GO:0000976">
    <property type="term" value="F:transcription cis-regulatory region binding"/>
    <property type="evidence" value="ECO:0007669"/>
    <property type="project" value="TreeGrafter"/>
</dbReference>
<dbReference type="SMART" id="SM00354">
    <property type="entry name" value="HTH_LACI"/>
    <property type="match status" value="1"/>
</dbReference>
<dbReference type="InterPro" id="IPR010982">
    <property type="entry name" value="Lambda_DNA-bd_dom_sf"/>
</dbReference>
<dbReference type="PANTHER" id="PTHR30146:SF138">
    <property type="entry name" value="TRANSCRIPTIONAL REGULATORY PROTEIN"/>
    <property type="match status" value="1"/>
</dbReference>
<feature type="domain" description="HTH lacI-type" evidence="4">
    <location>
        <begin position="3"/>
        <end position="45"/>
    </location>
</feature>
<evidence type="ECO:0000259" key="4">
    <source>
        <dbReference type="PROSITE" id="PS50932"/>
    </source>
</evidence>
<proteinExistence type="predicted"/>
<gene>
    <name evidence="6" type="ORF">GCM10011333_02460</name>
</gene>
<dbReference type="RefSeq" id="WP_188549090.1">
    <property type="nucleotide sequence ID" value="NZ_BMFY01000001.1"/>
</dbReference>
<keyword evidence="1" id="KW-0805">Transcription regulation</keyword>
<dbReference type="InterPro" id="IPR000843">
    <property type="entry name" value="HTH_LacI"/>
</dbReference>
<dbReference type="EMBL" id="BMFY01000001">
    <property type="protein sequence ID" value="GGA03275.1"/>
    <property type="molecule type" value="Genomic_DNA"/>
</dbReference>
<dbReference type="InterPro" id="IPR001387">
    <property type="entry name" value="Cro/C1-type_HTH"/>
</dbReference>
<comment type="caution">
    <text evidence="6">The sequence shown here is derived from an EMBL/GenBank/DDBJ whole genome shotgun (WGS) entry which is preliminary data.</text>
</comment>
<reference evidence="6" key="2">
    <citation type="submission" date="2020-09" db="EMBL/GenBank/DDBJ databases">
        <authorList>
            <person name="Sun Q."/>
            <person name="Zhou Y."/>
        </authorList>
    </citation>
    <scope>NUCLEOTIDE SEQUENCE</scope>
    <source>
        <strain evidence="6">CGMCC 1.12785</strain>
    </source>
</reference>
<dbReference type="Gene3D" id="1.10.260.40">
    <property type="entry name" value="lambda repressor-like DNA-binding domains"/>
    <property type="match status" value="1"/>
</dbReference>
<dbReference type="PROSITE" id="PS50932">
    <property type="entry name" value="HTH_LACI_2"/>
    <property type="match status" value="1"/>
</dbReference>
<dbReference type="SUPFAM" id="SSF47413">
    <property type="entry name" value="lambda repressor-like DNA-binding domains"/>
    <property type="match status" value="1"/>
</dbReference>
<evidence type="ECO:0000313" key="7">
    <source>
        <dbReference type="Proteomes" id="UP000616114"/>
    </source>
</evidence>
<dbReference type="Proteomes" id="UP000616114">
    <property type="component" value="Unassembled WGS sequence"/>
</dbReference>
<evidence type="ECO:0000256" key="1">
    <source>
        <dbReference type="ARBA" id="ARBA00023015"/>
    </source>
</evidence>
<dbReference type="InterPro" id="IPR028082">
    <property type="entry name" value="Peripla_BP_I"/>
</dbReference>
<evidence type="ECO:0000256" key="3">
    <source>
        <dbReference type="ARBA" id="ARBA00023163"/>
    </source>
</evidence>
<dbReference type="InterPro" id="IPR046335">
    <property type="entry name" value="LacI/GalR-like_sensor"/>
</dbReference>
<keyword evidence="7" id="KW-1185">Reference proteome</keyword>
<dbReference type="CDD" id="cd01392">
    <property type="entry name" value="HTH_LacI"/>
    <property type="match status" value="1"/>
</dbReference>
<evidence type="ECO:0000259" key="5">
    <source>
        <dbReference type="PROSITE" id="PS50943"/>
    </source>
</evidence>
<evidence type="ECO:0000256" key="2">
    <source>
        <dbReference type="ARBA" id="ARBA00023125"/>
    </source>
</evidence>
<evidence type="ECO:0000313" key="6">
    <source>
        <dbReference type="EMBL" id="GGA03275.1"/>
    </source>
</evidence>
<keyword evidence="2" id="KW-0238">DNA-binding</keyword>
<dbReference type="SUPFAM" id="SSF53822">
    <property type="entry name" value="Periplasmic binding protein-like I"/>
    <property type="match status" value="1"/>
</dbReference>
<feature type="domain" description="HTH cro/C1-type" evidence="5">
    <location>
        <begin position="4"/>
        <end position="47"/>
    </location>
</feature>
<name>A0A8J2TV84_9MICO</name>